<gene>
    <name evidence="11" type="ORF">EDD61_12741</name>
</gene>
<keyword evidence="9" id="KW-1133">Transmembrane helix</keyword>
<evidence type="ECO:0000256" key="6">
    <source>
        <dbReference type="ARBA" id="ARBA00022729"/>
    </source>
</evidence>
<evidence type="ECO:0000313" key="11">
    <source>
        <dbReference type="EMBL" id="TCU53703.1"/>
    </source>
</evidence>
<dbReference type="GO" id="GO:0005886">
    <property type="term" value="C:plasma membrane"/>
    <property type="evidence" value="ECO:0007669"/>
    <property type="project" value="UniProtKB-SubCell"/>
</dbReference>
<evidence type="ECO:0000256" key="8">
    <source>
        <dbReference type="ARBA" id="ARBA00023288"/>
    </source>
</evidence>
<dbReference type="RefSeq" id="WP_132225681.1">
    <property type="nucleotide sequence ID" value="NZ_JANKBG010000027.1"/>
</dbReference>
<feature type="transmembrane region" description="Helical" evidence="9">
    <location>
        <begin position="71"/>
        <end position="90"/>
    </location>
</feature>
<dbReference type="InterPro" id="IPR024370">
    <property type="entry name" value="PBP_domain"/>
</dbReference>
<dbReference type="Proteomes" id="UP000295773">
    <property type="component" value="Unassembled WGS sequence"/>
</dbReference>
<evidence type="ECO:0000259" key="10">
    <source>
        <dbReference type="Pfam" id="PF12849"/>
    </source>
</evidence>
<keyword evidence="12" id="KW-1185">Reference proteome</keyword>
<evidence type="ECO:0000313" key="12">
    <source>
        <dbReference type="Proteomes" id="UP000295773"/>
    </source>
</evidence>
<keyword evidence="9" id="KW-0812">Transmembrane</keyword>
<keyword evidence="5" id="KW-0592">Phosphate transport</keyword>
<evidence type="ECO:0000256" key="3">
    <source>
        <dbReference type="ARBA" id="ARBA00008725"/>
    </source>
</evidence>
<dbReference type="AlphaFoldDB" id="A0A4R3SXZ5"/>
<comment type="subcellular location">
    <subcellularLocation>
        <location evidence="2">Cell membrane</location>
        <topology evidence="2">Lipid-anchor</topology>
    </subcellularLocation>
</comment>
<dbReference type="Pfam" id="PF12849">
    <property type="entry name" value="PBP_like_2"/>
    <property type="match status" value="1"/>
</dbReference>
<feature type="transmembrane region" description="Helical" evidence="9">
    <location>
        <begin position="7"/>
        <end position="29"/>
    </location>
</feature>
<evidence type="ECO:0000256" key="7">
    <source>
        <dbReference type="ARBA" id="ARBA00023139"/>
    </source>
</evidence>
<dbReference type="GO" id="GO:0006817">
    <property type="term" value="P:phosphate ion transport"/>
    <property type="evidence" value="ECO:0007669"/>
    <property type="project" value="UniProtKB-KW"/>
</dbReference>
<accession>A0A4R3SXZ5</accession>
<comment type="caution">
    <text evidence="11">The sequence shown here is derived from an EMBL/GenBank/DDBJ whole genome shotgun (WGS) entry which is preliminary data.</text>
</comment>
<dbReference type="EMBL" id="SMBP01000027">
    <property type="protein sequence ID" value="TCU53703.1"/>
    <property type="molecule type" value="Genomic_DNA"/>
</dbReference>
<keyword evidence="9" id="KW-0472">Membrane</keyword>
<evidence type="ECO:0000256" key="9">
    <source>
        <dbReference type="SAM" id="Phobius"/>
    </source>
</evidence>
<keyword evidence="7" id="KW-0564">Palmitate</keyword>
<reference evidence="11 12" key="1">
    <citation type="submission" date="2019-03" db="EMBL/GenBank/DDBJ databases">
        <title>Genomic Encyclopedia of Type Strains, Phase IV (KMG-IV): sequencing the most valuable type-strain genomes for metagenomic binning, comparative biology and taxonomic classification.</title>
        <authorList>
            <person name="Goeker M."/>
        </authorList>
    </citation>
    <scope>NUCLEOTIDE SEQUENCE [LARGE SCALE GENOMIC DNA]</scope>
    <source>
        <strain evidence="11 12">DSM 29481</strain>
    </source>
</reference>
<organism evidence="11 12">
    <name type="scientific">Longicatena caecimuris</name>
    <dbReference type="NCBI Taxonomy" id="1796635"/>
    <lineage>
        <taxon>Bacteria</taxon>
        <taxon>Bacillati</taxon>
        <taxon>Bacillota</taxon>
        <taxon>Erysipelotrichia</taxon>
        <taxon>Erysipelotrichales</taxon>
        <taxon>Erysipelotrichaceae</taxon>
        <taxon>Longicatena</taxon>
    </lineage>
</organism>
<evidence type="ECO:0000256" key="1">
    <source>
        <dbReference type="ARBA" id="ARBA00002841"/>
    </source>
</evidence>
<comment type="function">
    <text evidence="1">Part of the ABC transporter complex PstSACB involved in phosphate import.</text>
</comment>
<evidence type="ECO:0000256" key="4">
    <source>
        <dbReference type="ARBA" id="ARBA00011529"/>
    </source>
</evidence>
<name>A0A4R3SXZ5_9FIRM</name>
<feature type="transmembrane region" description="Helical" evidence="9">
    <location>
        <begin position="35"/>
        <end position="59"/>
    </location>
</feature>
<feature type="domain" description="PBP" evidence="10">
    <location>
        <begin position="133"/>
        <end position="375"/>
    </location>
</feature>
<evidence type="ECO:0000256" key="5">
    <source>
        <dbReference type="ARBA" id="ARBA00022592"/>
    </source>
</evidence>
<keyword evidence="5" id="KW-0813">Transport</keyword>
<evidence type="ECO:0000256" key="2">
    <source>
        <dbReference type="ARBA" id="ARBA00004193"/>
    </source>
</evidence>
<keyword evidence="6" id="KW-0732">Signal</keyword>
<comment type="similarity">
    <text evidence="3">Belongs to the PstS family.</text>
</comment>
<comment type="subunit">
    <text evidence="4">The complex is composed of two ATP-binding proteins (PstB), two transmembrane proteins (PstC and PstA) and a solute-binding protein (PstS).</text>
</comment>
<sequence length="391" mass="45111">MILVLIGALCLATLFTLPFVYIFLLSIVWTTTHPFIEYLLIVAVLILYVYIWLMVLYRYRRHAWLSFRKQLFMVVPFLSCIVILLATFGYDMWENRYEIKGTEVNLSEYKPFHSYKIATLNKESQFQIKDELVRLDGATALYPVYASFVQALYPKDEYDPYVSEIVSCTTTPTAYERLLEKKTDLIFVAAPSSKQEEMFKKQKEELVKVPIGKEAFVFFVNKDNPVTNLSSKQIRDIYSGKITNWKEVGGKDEKIRAFQRPEGSGSQSALIRFMNGQSIMKPMTKDVPAGMGAIISVTAEYENRDNAIGYSFRFYTQAMKKSNKIKLLQIDGVAPTVEHIRDDIYPITSPFYAVYVKGNENKNLMRLINWIQSDEGQQLIEKTGYVSIIQK</sequence>
<dbReference type="Gene3D" id="3.40.190.10">
    <property type="entry name" value="Periplasmic binding protein-like II"/>
    <property type="match status" value="2"/>
</dbReference>
<dbReference type="PANTHER" id="PTHR30570">
    <property type="entry name" value="PERIPLASMIC PHOSPHATE BINDING COMPONENT OF PHOSPHATE ABC TRANSPORTER"/>
    <property type="match status" value="1"/>
</dbReference>
<protein>
    <submittedName>
        <fullName evidence="11">Phosphate transport system substrate-binding protein</fullName>
    </submittedName>
</protein>
<keyword evidence="8" id="KW-0449">Lipoprotein</keyword>
<dbReference type="InterPro" id="IPR050811">
    <property type="entry name" value="Phosphate_ABC_transporter"/>
</dbReference>
<dbReference type="PANTHER" id="PTHR30570:SF1">
    <property type="entry name" value="PHOSPHATE-BINDING PROTEIN PSTS"/>
    <property type="match status" value="1"/>
</dbReference>
<proteinExistence type="inferred from homology"/>
<dbReference type="SUPFAM" id="SSF53850">
    <property type="entry name" value="Periplasmic binding protein-like II"/>
    <property type="match status" value="1"/>
</dbReference>